<dbReference type="EMBL" id="QRYQ01000013">
    <property type="protein sequence ID" value="RGU91026.1"/>
    <property type="molecule type" value="Genomic_DNA"/>
</dbReference>
<proteinExistence type="predicted"/>
<organism evidence="2 3">
    <name type="scientific">Holdemanella biformis</name>
    <dbReference type="NCBI Taxonomy" id="1735"/>
    <lineage>
        <taxon>Bacteria</taxon>
        <taxon>Bacillati</taxon>
        <taxon>Bacillota</taxon>
        <taxon>Erysipelotrichia</taxon>
        <taxon>Erysipelotrichales</taxon>
        <taxon>Erysipelotrichaceae</taxon>
        <taxon>Holdemanella</taxon>
    </lineage>
</organism>
<accession>A0A395WAH6</accession>
<keyword evidence="1" id="KW-0472">Membrane</keyword>
<reference evidence="2 3" key="1">
    <citation type="submission" date="2018-08" db="EMBL/GenBank/DDBJ databases">
        <title>A genome reference for cultivated species of the human gut microbiota.</title>
        <authorList>
            <person name="Zou Y."/>
            <person name="Xue W."/>
            <person name="Luo G."/>
        </authorList>
    </citation>
    <scope>NUCLEOTIDE SEQUENCE [LARGE SCALE GENOMIC DNA]</scope>
    <source>
        <strain evidence="2 3">AF15-20</strain>
    </source>
</reference>
<feature type="transmembrane region" description="Helical" evidence="1">
    <location>
        <begin position="77"/>
        <end position="94"/>
    </location>
</feature>
<gene>
    <name evidence="2" type="ORF">DWW32_07525</name>
</gene>
<sequence>MIMNDKQKNIIDKLNKDNESLNQGHKSMVEYSKGMICIGSLIVCFLIYYFTKYTFQFGFWTFEVYNLVYAKNDKKKIGIGIIVGVVIYILLELWI</sequence>
<dbReference type="AlphaFoldDB" id="A0A395WAH6"/>
<feature type="transmembrane region" description="Helical" evidence="1">
    <location>
        <begin position="34"/>
        <end position="51"/>
    </location>
</feature>
<evidence type="ECO:0000313" key="2">
    <source>
        <dbReference type="EMBL" id="RGU91026.1"/>
    </source>
</evidence>
<dbReference type="Proteomes" id="UP000265489">
    <property type="component" value="Unassembled WGS sequence"/>
</dbReference>
<keyword evidence="1" id="KW-1133">Transmembrane helix</keyword>
<name>A0A395WAH6_9FIRM</name>
<protein>
    <submittedName>
        <fullName evidence="2">Uncharacterized protein</fullName>
    </submittedName>
</protein>
<keyword evidence="1" id="KW-0812">Transmembrane</keyword>
<evidence type="ECO:0000256" key="1">
    <source>
        <dbReference type="SAM" id="Phobius"/>
    </source>
</evidence>
<evidence type="ECO:0000313" key="3">
    <source>
        <dbReference type="Proteomes" id="UP000265489"/>
    </source>
</evidence>
<comment type="caution">
    <text evidence="2">The sequence shown here is derived from an EMBL/GenBank/DDBJ whole genome shotgun (WGS) entry which is preliminary data.</text>
</comment>